<feature type="domain" description="Peptidase S9 prolyl oligopeptidase catalytic" evidence="7">
    <location>
        <begin position="474"/>
        <end position="686"/>
    </location>
</feature>
<dbReference type="Gene3D" id="3.40.50.1820">
    <property type="entry name" value="alpha/beta hydrolase"/>
    <property type="match status" value="1"/>
</dbReference>
<feature type="domain" description="Peptidase S9A N-terminal" evidence="8">
    <location>
        <begin position="9"/>
        <end position="414"/>
    </location>
</feature>
<evidence type="ECO:0000313" key="9">
    <source>
        <dbReference type="EMBL" id="SEM88090.1"/>
    </source>
</evidence>
<gene>
    <name evidence="9" type="ORF">SAMN05444354_1256</name>
</gene>
<keyword evidence="4" id="KW-0645">Protease</keyword>
<dbReference type="InterPro" id="IPR029058">
    <property type="entry name" value="AB_hydrolase_fold"/>
</dbReference>
<evidence type="ECO:0000256" key="3">
    <source>
        <dbReference type="ARBA" id="ARBA00011897"/>
    </source>
</evidence>
<evidence type="ECO:0000256" key="2">
    <source>
        <dbReference type="ARBA" id="ARBA00005228"/>
    </source>
</evidence>
<comment type="catalytic activity">
    <reaction evidence="1">
        <text>Hydrolysis of Pro-|-Xaa &gt;&gt; Ala-|-Xaa in oligopeptides.</text>
        <dbReference type="EC" id="3.4.21.26"/>
    </reaction>
</comment>
<dbReference type="AlphaFoldDB" id="A0A1H8BZ10"/>
<dbReference type="Pfam" id="PF00326">
    <property type="entry name" value="Peptidase_S9"/>
    <property type="match status" value="1"/>
</dbReference>
<dbReference type="InterPro" id="IPR002471">
    <property type="entry name" value="Pept_S9_AS"/>
</dbReference>
<dbReference type="EC" id="3.4.21.26" evidence="3"/>
<dbReference type="SUPFAM" id="SSF53474">
    <property type="entry name" value="alpha/beta-Hydrolases"/>
    <property type="match status" value="1"/>
</dbReference>
<keyword evidence="5" id="KW-0378">Hydrolase</keyword>
<evidence type="ECO:0000256" key="1">
    <source>
        <dbReference type="ARBA" id="ARBA00001070"/>
    </source>
</evidence>
<dbReference type="RefSeq" id="WP_075010408.1">
    <property type="nucleotide sequence ID" value="NZ_FOAP01000025.1"/>
</dbReference>
<accession>A0A1H8BZ10</accession>
<dbReference type="SUPFAM" id="SSF50993">
    <property type="entry name" value="Peptidase/esterase 'gauge' domain"/>
    <property type="match status" value="1"/>
</dbReference>
<dbReference type="GO" id="GO:0006508">
    <property type="term" value="P:proteolysis"/>
    <property type="evidence" value="ECO:0007669"/>
    <property type="project" value="UniProtKB-KW"/>
</dbReference>
<keyword evidence="10" id="KW-1185">Reference proteome</keyword>
<dbReference type="PROSITE" id="PS00708">
    <property type="entry name" value="PRO_ENDOPEP_SER"/>
    <property type="match status" value="1"/>
</dbReference>
<dbReference type="PANTHER" id="PTHR42881">
    <property type="entry name" value="PROLYL ENDOPEPTIDASE"/>
    <property type="match status" value="1"/>
</dbReference>
<comment type="similarity">
    <text evidence="2">Belongs to the peptidase S9A family.</text>
</comment>
<proteinExistence type="inferred from homology"/>
<evidence type="ECO:0000259" key="7">
    <source>
        <dbReference type="Pfam" id="PF00326"/>
    </source>
</evidence>
<name>A0A1H8BZ10_STIAU</name>
<dbReference type="GO" id="GO:0070012">
    <property type="term" value="F:oligopeptidase activity"/>
    <property type="evidence" value="ECO:0007669"/>
    <property type="project" value="TreeGrafter"/>
</dbReference>
<protein>
    <recommendedName>
        <fullName evidence="3">prolyl oligopeptidase</fullName>
        <ecNumber evidence="3">3.4.21.26</ecNumber>
    </recommendedName>
</protein>
<reference evidence="10" key="1">
    <citation type="submission" date="2016-10" db="EMBL/GenBank/DDBJ databases">
        <authorList>
            <person name="Varghese N."/>
            <person name="Submissions S."/>
        </authorList>
    </citation>
    <scope>NUCLEOTIDE SEQUENCE [LARGE SCALE GENOMIC DNA]</scope>
    <source>
        <strain evidence="10">DSM 17044</strain>
    </source>
</reference>
<dbReference type="Pfam" id="PF02897">
    <property type="entry name" value="Peptidase_S9_N"/>
    <property type="match status" value="1"/>
</dbReference>
<dbReference type="GO" id="GO:0005829">
    <property type="term" value="C:cytosol"/>
    <property type="evidence" value="ECO:0007669"/>
    <property type="project" value="TreeGrafter"/>
</dbReference>
<evidence type="ECO:0000256" key="5">
    <source>
        <dbReference type="ARBA" id="ARBA00022801"/>
    </source>
</evidence>
<organism evidence="9 10">
    <name type="scientific">Stigmatella aurantiaca</name>
    <dbReference type="NCBI Taxonomy" id="41"/>
    <lineage>
        <taxon>Bacteria</taxon>
        <taxon>Pseudomonadati</taxon>
        <taxon>Myxococcota</taxon>
        <taxon>Myxococcia</taxon>
        <taxon>Myxococcales</taxon>
        <taxon>Cystobacterineae</taxon>
        <taxon>Archangiaceae</taxon>
        <taxon>Stigmatella</taxon>
    </lineage>
</organism>
<dbReference type="PANTHER" id="PTHR42881:SF2">
    <property type="entry name" value="PROLYL ENDOPEPTIDASE"/>
    <property type="match status" value="1"/>
</dbReference>
<sequence length="692" mass="75975">MKNRTLEFPAARRDPERGYTLLGRWFDDPYAWLERLDAPETQSWLSAQEAVTRAVLQAVPGREVLRNAAARSACYARLSPPVPAGPPGREFFWQADADGEKLKFMLRRGKGAPLETVLDPNTWASNEALVFAVPSPDGMRLAFGKSVGGTHAAIIHVLDVETGRLLPDRPRGTSHASVAWRPDASGFFYAACPEPGEVPPGDEAHWNAIYEHRLGSGEPARRVFGDEHEKAYWCSVQISECRRFAVLYKWDYVHANAVYLLRLADDRLVPVAPTLRALNQVQVIGDLLLIRTDLDAPRGRLCVAPLTAPEHWRTLIPEGSDTLQTVTGVGGRLYAVYSHAASHRVRIHAEDGTYLRDLPLPALGSVNRNEGEGTVSGISGAWSGDEVWVSFMSYVQPPSVYRYDFAADRLSPYHVPDAGLDASKYVTEQVWYESLDGTRVSMFLVHRRDLPRDGRQAVRLSGYGGFNIALEPRYSALNAAWLKLGGVLAFAHVRGGGEYGRAWHEAACKTRRQNAFDDYIAAARWLVSAGYTTPSKLVSRGNSNGGLLVAVTAMQAPEAFGAVYCRAPILDMLRFPNFSHLSSATVEFGSPEDPVEGAYLAGYSPYHNVRADRRYPVMAFAPALNDQVAPPHDPLKMAARLQAEGTQGGPYLLLPLRDSGHGGGTTLTALIEQDADELSFYCWALGLAPPEP</sequence>
<dbReference type="InterPro" id="IPR001375">
    <property type="entry name" value="Peptidase_S9_cat"/>
</dbReference>
<dbReference type="Proteomes" id="UP000182719">
    <property type="component" value="Unassembled WGS sequence"/>
</dbReference>
<dbReference type="Gene3D" id="2.130.10.120">
    <property type="entry name" value="Prolyl oligopeptidase, N-terminal domain"/>
    <property type="match status" value="1"/>
</dbReference>
<dbReference type="EMBL" id="FOAP01000025">
    <property type="protein sequence ID" value="SEM88090.1"/>
    <property type="molecule type" value="Genomic_DNA"/>
</dbReference>
<dbReference type="OrthoDB" id="9801421at2"/>
<evidence type="ECO:0000259" key="8">
    <source>
        <dbReference type="Pfam" id="PF02897"/>
    </source>
</evidence>
<evidence type="ECO:0000256" key="4">
    <source>
        <dbReference type="ARBA" id="ARBA00022670"/>
    </source>
</evidence>
<evidence type="ECO:0000313" key="10">
    <source>
        <dbReference type="Proteomes" id="UP000182719"/>
    </source>
</evidence>
<dbReference type="InterPro" id="IPR002470">
    <property type="entry name" value="Peptidase_S9A"/>
</dbReference>
<keyword evidence="6" id="KW-0720">Serine protease</keyword>
<evidence type="ECO:0000256" key="6">
    <source>
        <dbReference type="ARBA" id="ARBA00022825"/>
    </source>
</evidence>
<dbReference type="GO" id="GO:0004252">
    <property type="term" value="F:serine-type endopeptidase activity"/>
    <property type="evidence" value="ECO:0007669"/>
    <property type="project" value="UniProtKB-EC"/>
</dbReference>
<dbReference type="InterPro" id="IPR051167">
    <property type="entry name" value="Prolyl_oligopep/macrocyclase"/>
</dbReference>
<dbReference type="InterPro" id="IPR023302">
    <property type="entry name" value="Pept_S9A_N"/>
</dbReference>
<dbReference type="PRINTS" id="PR00862">
    <property type="entry name" value="PROLIGOPTASE"/>
</dbReference>